<keyword evidence="2" id="KW-0560">Oxidoreductase</keyword>
<keyword evidence="1" id="KW-0521">NADP</keyword>
<evidence type="ECO:0000259" key="3">
    <source>
        <dbReference type="SMART" id="SM00829"/>
    </source>
</evidence>
<dbReference type="OrthoDB" id="5195079at2"/>
<dbReference type="InterPro" id="IPR036291">
    <property type="entry name" value="NAD(P)-bd_dom_sf"/>
</dbReference>
<protein>
    <submittedName>
        <fullName evidence="4">NADPH:quinone reductase-like Zn-dependent oxidoreductase</fullName>
    </submittedName>
</protein>
<comment type="caution">
    <text evidence="4">The sequence shown here is derived from an EMBL/GenBank/DDBJ whole genome shotgun (WGS) entry which is preliminary data.</text>
</comment>
<dbReference type="SMART" id="SM00829">
    <property type="entry name" value="PKS_ER"/>
    <property type="match status" value="1"/>
</dbReference>
<gene>
    <name evidence="4" type="ORF">DFR68_101553</name>
</gene>
<dbReference type="InterPro" id="IPR020843">
    <property type="entry name" value="ER"/>
</dbReference>
<dbReference type="EMBL" id="QQAZ01000001">
    <property type="protein sequence ID" value="RDI55719.1"/>
    <property type="molecule type" value="Genomic_DNA"/>
</dbReference>
<dbReference type="Gene3D" id="3.40.50.720">
    <property type="entry name" value="NAD(P)-binding Rossmann-like Domain"/>
    <property type="match status" value="1"/>
</dbReference>
<accession>A0A370HJN6</accession>
<name>A0A370HJN6_9NOCA</name>
<reference evidence="4 5" key="1">
    <citation type="submission" date="2018-07" db="EMBL/GenBank/DDBJ databases">
        <title>Genomic Encyclopedia of Type Strains, Phase IV (KMG-IV): sequencing the most valuable type-strain genomes for metagenomic binning, comparative biology and taxonomic classification.</title>
        <authorList>
            <person name="Goeker M."/>
        </authorList>
    </citation>
    <scope>NUCLEOTIDE SEQUENCE [LARGE SCALE GENOMIC DNA]</scope>
    <source>
        <strain evidence="4 5">DSM 44952</strain>
    </source>
</reference>
<dbReference type="PANTHER" id="PTHR48106:SF13">
    <property type="entry name" value="QUINONE OXIDOREDUCTASE-RELATED"/>
    <property type="match status" value="1"/>
</dbReference>
<dbReference type="GO" id="GO:0070402">
    <property type="term" value="F:NADPH binding"/>
    <property type="evidence" value="ECO:0007669"/>
    <property type="project" value="TreeGrafter"/>
</dbReference>
<feature type="domain" description="Enoyl reductase (ER)" evidence="3">
    <location>
        <begin position="10"/>
        <end position="323"/>
    </location>
</feature>
<evidence type="ECO:0000256" key="1">
    <source>
        <dbReference type="ARBA" id="ARBA00022857"/>
    </source>
</evidence>
<dbReference type="SUPFAM" id="SSF51735">
    <property type="entry name" value="NAD(P)-binding Rossmann-fold domains"/>
    <property type="match status" value="1"/>
</dbReference>
<dbReference type="Gene3D" id="3.90.180.10">
    <property type="entry name" value="Medium-chain alcohol dehydrogenases, catalytic domain"/>
    <property type="match status" value="1"/>
</dbReference>
<dbReference type="AlphaFoldDB" id="A0A370HJN6"/>
<keyword evidence="5" id="KW-1185">Reference proteome</keyword>
<dbReference type="Proteomes" id="UP000255355">
    <property type="component" value="Unassembled WGS sequence"/>
</dbReference>
<dbReference type="GO" id="GO:0003960">
    <property type="term" value="F:quinone reductase (NADPH) activity"/>
    <property type="evidence" value="ECO:0007669"/>
    <property type="project" value="TreeGrafter"/>
</dbReference>
<dbReference type="PANTHER" id="PTHR48106">
    <property type="entry name" value="QUINONE OXIDOREDUCTASE PIG3-RELATED"/>
    <property type="match status" value="1"/>
</dbReference>
<dbReference type="GO" id="GO:0005829">
    <property type="term" value="C:cytosol"/>
    <property type="evidence" value="ECO:0007669"/>
    <property type="project" value="TreeGrafter"/>
</dbReference>
<dbReference type="GO" id="GO:0035925">
    <property type="term" value="F:mRNA 3'-UTR AU-rich region binding"/>
    <property type="evidence" value="ECO:0007669"/>
    <property type="project" value="TreeGrafter"/>
</dbReference>
<evidence type="ECO:0000313" key="4">
    <source>
        <dbReference type="EMBL" id="RDI55719.1"/>
    </source>
</evidence>
<dbReference type="InterPro" id="IPR011032">
    <property type="entry name" value="GroES-like_sf"/>
</dbReference>
<organism evidence="4 5">
    <name type="scientific">Nocardia mexicana</name>
    <dbReference type="NCBI Taxonomy" id="279262"/>
    <lineage>
        <taxon>Bacteria</taxon>
        <taxon>Bacillati</taxon>
        <taxon>Actinomycetota</taxon>
        <taxon>Actinomycetes</taxon>
        <taxon>Mycobacteriales</taxon>
        <taxon>Nocardiaceae</taxon>
        <taxon>Nocardia</taxon>
    </lineage>
</organism>
<dbReference type="Pfam" id="PF08240">
    <property type="entry name" value="ADH_N"/>
    <property type="match status" value="1"/>
</dbReference>
<sequence length="325" mass="33750">MHAIRLHEFGPAENLRYETLEDPEPGAGQVRIDVAAAGVHFVDTAIRSGRPGPFPPPELPTVPGREVAGVVDRIGPGVDEKWLGTAVVAYLGPVPGGYAELAVTGVEQLHALPDGLDPAAAVAMIGTGRTTFGILQFATLVPGDIAVVTAAAGGIGTLLVQHLKNNGLTVVGLAGGQAKADLVAANGADLALDYRQPGWADTVRERFGERPAALLFDGVGGEIARAAIDLLGKGGTRLVFGWSGGEQVELDERFLAEREITDKYVLGPPMLERAGGIRNLETTALAKAASGRLRPGVQRFPLAEAAAAHRALETRATTGKVVLIP</sequence>
<proteinExistence type="predicted"/>
<evidence type="ECO:0000256" key="2">
    <source>
        <dbReference type="ARBA" id="ARBA00023002"/>
    </source>
</evidence>
<dbReference type="SUPFAM" id="SSF50129">
    <property type="entry name" value="GroES-like"/>
    <property type="match status" value="1"/>
</dbReference>
<dbReference type="STRING" id="1210089.GCA_001613165_04224"/>
<dbReference type="Pfam" id="PF13602">
    <property type="entry name" value="ADH_zinc_N_2"/>
    <property type="match status" value="1"/>
</dbReference>
<evidence type="ECO:0000313" key="5">
    <source>
        <dbReference type="Proteomes" id="UP000255355"/>
    </source>
</evidence>
<dbReference type="CDD" id="cd08244">
    <property type="entry name" value="MDR_enoyl_red"/>
    <property type="match status" value="1"/>
</dbReference>
<dbReference type="InterPro" id="IPR013154">
    <property type="entry name" value="ADH-like_N"/>
</dbReference>
<dbReference type="RefSeq" id="WP_068022181.1">
    <property type="nucleotide sequence ID" value="NZ_QQAZ01000001.1"/>
</dbReference>